<keyword evidence="11" id="KW-0697">Rotamase</keyword>
<dbReference type="InterPro" id="IPR046357">
    <property type="entry name" value="PPIase_dom_sf"/>
</dbReference>
<evidence type="ECO:0000256" key="4">
    <source>
        <dbReference type="ARBA" id="ARBA00022692"/>
    </source>
</evidence>
<evidence type="ECO:0000256" key="10">
    <source>
        <dbReference type="ARBA" id="ARBA00042775"/>
    </source>
</evidence>
<dbReference type="Proteomes" id="UP001193920">
    <property type="component" value="Unassembled WGS sequence"/>
</dbReference>
<comment type="caution">
    <text evidence="13">The sequence shown here is derived from an EMBL/GenBank/DDBJ whole genome shotgun (WGS) entry which is preliminary data.</text>
</comment>
<dbReference type="NCBIfam" id="NF008054">
    <property type="entry name" value="PRK10788.1"/>
    <property type="match status" value="1"/>
</dbReference>
<dbReference type="AlphaFoldDB" id="A0AAW3YPT5"/>
<dbReference type="PROSITE" id="PS50198">
    <property type="entry name" value="PPIC_PPIASE_2"/>
    <property type="match status" value="1"/>
</dbReference>
<gene>
    <name evidence="13" type="primary">ppiD</name>
    <name evidence="13" type="ORF">ID854_01405</name>
</gene>
<name>A0AAW3YPT5_9GAMM</name>
<proteinExistence type="inferred from homology"/>
<evidence type="ECO:0000256" key="6">
    <source>
        <dbReference type="ARBA" id="ARBA00023136"/>
    </source>
</evidence>
<dbReference type="Pfam" id="PF13145">
    <property type="entry name" value="Rotamase_2"/>
    <property type="match status" value="1"/>
</dbReference>
<comment type="subcellular location">
    <subcellularLocation>
        <location evidence="1">Cell inner membrane</location>
        <topology evidence="1">Single-pass type II membrane protein</topology>
        <orientation evidence="1">Periplasmic side</orientation>
    </subcellularLocation>
</comment>
<reference evidence="13" key="1">
    <citation type="submission" date="2020-09" db="EMBL/GenBank/DDBJ databases">
        <authorList>
            <person name="Palma L."/>
            <person name="Caballero P."/>
            <person name="Berry C."/>
            <person name="Del Valle E."/>
        </authorList>
    </citation>
    <scope>NUCLEOTIDE SEQUENCE</scope>
    <source>
        <strain evidence="13">M</strain>
    </source>
</reference>
<keyword evidence="11 13" id="KW-0413">Isomerase</keyword>
<dbReference type="GO" id="GO:0003755">
    <property type="term" value="F:peptidyl-prolyl cis-trans isomerase activity"/>
    <property type="evidence" value="ECO:0007669"/>
    <property type="project" value="UniProtKB-KW"/>
</dbReference>
<evidence type="ECO:0000256" key="2">
    <source>
        <dbReference type="ARBA" id="ARBA00022475"/>
    </source>
</evidence>
<keyword evidence="6" id="KW-0472">Membrane</keyword>
<evidence type="ECO:0000256" key="5">
    <source>
        <dbReference type="ARBA" id="ARBA00022989"/>
    </source>
</evidence>
<keyword evidence="5" id="KW-1133">Transmembrane helix</keyword>
<dbReference type="RefSeq" id="WP_323868252.1">
    <property type="nucleotide sequence ID" value="NZ_JACXBF010000047.1"/>
</dbReference>
<dbReference type="Gene3D" id="3.10.50.40">
    <property type="match status" value="1"/>
</dbReference>
<evidence type="ECO:0000256" key="11">
    <source>
        <dbReference type="PROSITE-ProRule" id="PRU00278"/>
    </source>
</evidence>
<evidence type="ECO:0000259" key="12">
    <source>
        <dbReference type="PROSITE" id="PS50198"/>
    </source>
</evidence>
<dbReference type="InterPro" id="IPR052029">
    <property type="entry name" value="PpiD_chaperone"/>
</dbReference>
<sequence>MMDNLRTAANGPVLKIVLALIILTFLLTGVTGYLSSNNGSYAAKVNGQTISRSQLEQAFQQEQNALRKRLGDQFSTLLSNEQNMRQIRHDALESLIIATLAEQYAHQLGLSASDEQIAQIIRNDQNFQTDGKFDNSKYQGYLSDLASMNISADSFAEQIRQSLINQQLNQILLGSEIALPTEIKQKVALLSQERTVRYAALKLKSIEALQKVTDAELKDYYDANSKRFIAPEKVKVSYLKMDTEDELKNVTVSDSDIEKYYKNNLSKYTVEIGSKKYSFIQLSSESEAKAVLDELKKGADFSQLASEKSTDKYSASKGGDLGWMEENSQPGELKSANLTQKGQLSGVVKLVNGYGIFHLDDIKPQVIKPLAEVRSEIEKIVKQEKAIDAFYALTRKVSSAAADDNESLAEVEKAAGYKAITTDWFDRGHVPADINFNEVIQAIFFGNLIDDKGPTGINSDIISVKDHKAFIVHVDAVEPEKVKPFEQVKNEIAELLKHQKAEKQLQLESEKLLAELKEGKGEQALKAAGVQFAQPTVIKRTEQTDQVIGAAFNLPHPKEGQVEYGLAKDESGNAVLIQLDKVTPGSITDEQIKQYMPIYQNQIGGTMFDALLNNLRESADIKYGQIE</sequence>
<dbReference type="PROSITE" id="PS01096">
    <property type="entry name" value="PPIC_PPIASE_1"/>
    <property type="match status" value="1"/>
</dbReference>
<protein>
    <recommendedName>
        <fullName evidence="9">Periplasmic chaperone PpiD</fullName>
    </recommendedName>
    <alternativeName>
        <fullName evidence="10">Periplasmic folding chaperone</fullName>
    </alternativeName>
</protein>
<dbReference type="SUPFAM" id="SSF109998">
    <property type="entry name" value="Triger factor/SurA peptide-binding domain-like"/>
    <property type="match status" value="1"/>
</dbReference>
<dbReference type="InterPro" id="IPR000297">
    <property type="entry name" value="PPIase_PpiC"/>
</dbReference>
<evidence type="ECO:0000313" key="13">
    <source>
        <dbReference type="EMBL" id="MBD2799149.1"/>
    </source>
</evidence>
<comment type="similarity">
    <text evidence="8">Belongs to the PpiD chaperone family.</text>
</comment>
<dbReference type="SUPFAM" id="SSF54534">
    <property type="entry name" value="FKBP-like"/>
    <property type="match status" value="1"/>
</dbReference>
<evidence type="ECO:0000256" key="8">
    <source>
        <dbReference type="ARBA" id="ARBA00038408"/>
    </source>
</evidence>
<dbReference type="PANTHER" id="PTHR47529">
    <property type="entry name" value="PEPTIDYL-PROLYL CIS-TRANS ISOMERASE D"/>
    <property type="match status" value="1"/>
</dbReference>
<dbReference type="GO" id="GO:0005886">
    <property type="term" value="C:plasma membrane"/>
    <property type="evidence" value="ECO:0007669"/>
    <property type="project" value="UniProtKB-SubCell"/>
</dbReference>
<dbReference type="PANTHER" id="PTHR47529:SF1">
    <property type="entry name" value="PERIPLASMIC CHAPERONE PPID"/>
    <property type="match status" value="1"/>
</dbReference>
<keyword evidence="2" id="KW-1003">Cell membrane</keyword>
<organism evidence="13">
    <name type="scientific">Xenorhabdus szentirmaii</name>
    <dbReference type="NCBI Taxonomy" id="290112"/>
    <lineage>
        <taxon>Bacteria</taxon>
        <taxon>Pseudomonadati</taxon>
        <taxon>Pseudomonadota</taxon>
        <taxon>Gammaproteobacteria</taxon>
        <taxon>Enterobacterales</taxon>
        <taxon>Morganellaceae</taxon>
        <taxon>Xenorhabdus</taxon>
    </lineage>
</organism>
<evidence type="ECO:0000256" key="7">
    <source>
        <dbReference type="ARBA" id="ARBA00023186"/>
    </source>
</evidence>
<accession>A0AAW3YPT5</accession>
<feature type="domain" description="PpiC" evidence="12">
    <location>
        <begin position="231"/>
        <end position="361"/>
    </location>
</feature>
<evidence type="ECO:0000256" key="3">
    <source>
        <dbReference type="ARBA" id="ARBA00022519"/>
    </source>
</evidence>
<reference evidence="13" key="2">
    <citation type="journal article" date="2024" name="Toxins">
        <title>Genome Sequence Analysis of Native Xenorhabdus Strains Isolated from Entomopathogenic Nematodes in Argentina.</title>
        <authorList>
            <person name="Palma L."/>
            <person name="Frizzo L."/>
            <person name="Kaiser S."/>
            <person name="Berry C."/>
            <person name="Caballero P."/>
            <person name="Bode H.B."/>
            <person name="Del Valle E.E."/>
        </authorList>
    </citation>
    <scope>NUCLEOTIDE SEQUENCE</scope>
    <source>
        <strain evidence="13">M</strain>
    </source>
</reference>
<dbReference type="InterPro" id="IPR027304">
    <property type="entry name" value="Trigger_fact/SurA_dom_sf"/>
</dbReference>
<keyword evidence="4" id="KW-0812">Transmembrane</keyword>
<keyword evidence="3" id="KW-0997">Cell inner membrane</keyword>
<evidence type="ECO:0000256" key="9">
    <source>
        <dbReference type="ARBA" id="ARBA00040743"/>
    </source>
</evidence>
<dbReference type="Gene3D" id="1.10.4030.10">
    <property type="entry name" value="Porin chaperone SurA, peptide-binding domain"/>
    <property type="match status" value="1"/>
</dbReference>
<dbReference type="Pfam" id="PF13624">
    <property type="entry name" value="SurA_N_3"/>
    <property type="match status" value="1"/>
</dbReference>
<evidence type="ECO:0000256" key="1">
    <source>
        <dbReference type="ARBA" id="ARBA00004382"/>
    </source>
</evidence>
<keyword evidence="7" id="KW-0143">Chaperone</keyword>
<dbReference type="InterPro" id="IPR023058">
    <property type="entry name" value="PPIase_PpiC_CS"/>
</dbReference>
<dbReference type="EMBL" id="JACXBF010000047">
    <property type="protein sequence ID" value="MBD2799149.1"/>
    <property type="molecule type" value="Genomic_DNA"/>
</dbReference>